<evidence type="ECO:0000313" key="2">
    <source>
        <dbReference type="EMBL" id="GAH26287.1"/>
    </source>
</evidence>
<proteinExistence type="predicted"/>
<feature type="non-terminal residue" evidence="2">
    <location>
        <position position="1"/>
    </location>
</feature>
<gene>
    <name evidence="2" type="ORF">S01H4_65513</name>
</gene>
<feature type="non-terminal residue" evidence="2">
    <location>
        <position position="102"/>
    </location>
</feature>
<keyword evidence="1" id="KW-0472">Membrane</keyword>
<dbReference type="AlphaFoldDB" id="X1E170"/>
<accession>X1E170</accession>
<keyword evidence="1" id="KW-1133">Transmembrane helix</keyword>
<reference evidence="2" key="1">
    <citation type="journal article" date="2014" name="Front. Microbiol.">
        <title>High frequency of phylogenetically diverse reductive dehalogenase-homologous genes in deep subseafloor sedimentary metagenomes.</title>
        <authorList>
            <person name="Kawai M."/>
            <person name="Futagami T."/>
            <person name="Toyoda A."/>
            <person name="Takaki Y."/>
            <person name="Nishi S."/>
            <person name="Hori S."/>
            <person name="Arai W."/>
            <person name="Tsubouchi T."/>
            <person name="Morono Y."/>
            <person name="Uchiyama I."/>
            <person name="Ito T."/>
            <person name="Fujiyama A."/>
            <person name="Inagaki F."/>
            <person name="Takami H."/>
        </authorList>
    </citation>
    <scope>NUCLEOTIDE SEQUENCE</scope>
    <source>
        <strain evidence="2">Expedition CK06-06</strain>
    </source>
</reference>
<evidence type="ECO:0008006" key="3">
    <source>
        <dbReference type="Google" id="ProtNLM"/>
    </source>
</evidence>
<keyword evidence="1" id="KW-0812">Transmembrane</keyword>
<dbReference type="EMBL" id="BART01040122">
    <property type="protein sequence ID" value="GAH26287.1"/>
    <property type="molecule type" value="Genomic_DNA"/>
</dbReference>
<sequence length="102" mass="12071">FHNSWVTDIPVNRANVAQLVKAGRAQWIIENEGFNTLKNQGYHLEHNFGHGKQYLSEAFFVLNLIAFFMHQIFVLTDRLYRKCRAKFSARIEHFSNFRSVLR</sequence>
<evidence type="ECO:0000256" key="1">
    <source>
        <dbReference type="SAM" id="Phobius"/>
    </source>
</evidence>
<name>X1E170_9ZZZZ</name>
<feature type="transmembrane region" description="Helical" evidence="1">
    <location>
        <begin position="58"/>
        <end position="76"/>
    </location>
</feature>
<protein>
    <recommendedName>
        <fullName evidence="3">Transposase IS4-like domain-containing protein</fullName>
    </recommendedName>
</protein>
<comment type="caution">
    <text evidence="2">The sequence shown here is derived from an EMBL/GenBank/DDBJ whole genome shotgun (WGS) entry which is preliminary data.</text>
</comment>
<organism evidence="2">
    <name type="scientific">marine sediment metagenome</name>
    <dbReference type="NCBI Taxonomy" id="412755"/>
    <lineage>
        <taxon>unclassified sequences</taxon>
        <taxon>metagenomes</taxon>
        <taxon>ecological metagenomes</taxon>
    </lineage>
</organism>